<keyword evidence="4" id="KW-1185">Reference proteome</keyword>
<gene>
    <name evidence="3" type="ORF">GCM10022268_03350</name>
</gene>
<dbReference type="EMBL" id="BAABBF010000001">
    <property type="protein sequence ID" value="GAA3696096.1"/>
    <property type="molecule type" value="Genomic_DNA"/>
</dbReference>
<evidence type="ECO:0000313" key="4">
    <source>
        <dbReference type="Proteomes" id="UP001500523"/>
    </source>
</evidence>
<feature type="region of interest" description="Disordered" evidence="1">
    <location>
        <begin position="120"/>
        <end position="215"/>
    </location>
</feature>
<keyword evidence="2" id="KW-0732">Signal</keyword>
<feature type="compositionally biased region" description="Pro residues" evidence="1">
    <location>
        <begin position="162"/>
        <end position="179"/>
    </location>
</feature>
<feature type="signal peptide" evidence="2">
    <location>
        <begin position="1"/>
        <end position="28"/>
    </location>
</feature>
<reference evidence="4" key="1">
    <citation type="journal article" date="2019" name="Int. J. Syst. Evol. Microbiol.">
        <title>The Global Catalogue of Microorganisms (GCM) 10K type strain sequencing project: providing services to taxonomists for standard genome sequencing and annotation.</title>
        <authorList>
            <consortium name="The Broad Institute Genomics Platform"/>
            <consortium name="The Broad Institute Genome Sequencing Center for Infectious Disease"/>
            <person name="Wu L."/>
            <person name="Ma J."/>
        </authorList>
    </citation>
    <scope>NUCLEOTIDE SEQUENCE [LARGE SCALE GENOMIC DNA]</scope>
    <source>
        <strain evidence="4">JCM 17498</strain>
    </source>
</reference>
<protein>
    <recommendedName>
        <fullName evidence="5">Bacterial OB-fold domain-containing protein</fullName>
    </recommendedName>
</protein>
<sequence>MTWWTPRARMGLAAAALLAAGAAGGAGAVSMTRPAVTMAPTVATPIARLAASSGIVTVKGRVAEIYGDRMIVQDATGRTMVAGNREVAATLVRGSAVMVQGRYDDGQLRAAYLVDPAGQVTEVGPRHGPGGPGRDGPGGPGPKGPRHGPGHGPDRGPGGAPDGPPPPPPADDVAPPPPAAGAGTPPAAGMVRPPAPAAGATATPRPAGAAPTPQR</sequence>
<comment type="caution">
    <text evidence="3">The sequence shown here is derived from an EMBL/GenBank/DDBJ whole genome shotgun (WGS) entry which is preliminary data.</text>
</comment>
<name>A0ABP7CVU0_9SPHN</name>
<feature type="chain" id="PRO_5046416259" description="Bacterial OB-fold domain-containing protein" evidence="2">
    <location>
        <begin position="29"/>
        <end position="215"/>
    </location>
</feature>
<feature type="compositionally biased region" description="Low complexity" evidence="1">
    <location>
        <begin position="180"/>
        <end position="189"/>
    </location>
</feature>
<proteinExistence type="predicted"/>
<evidence type="ECO:0000256" key="2">
    <source>
        <dbReference type="SAM" id="SignalP"/>
    </source>
</evidence>
<evidence type="ECO:0008006" key="5">
    <source>
        <dbReference type="Google" id="ProtNLM"/>
    </source>
</evidence>
<evidence type="ECO:0000313" key="3">
    <source>
        <dbReference type="EMBL" id="GAA3696096.1"/>
    </source>
</evidence>
<accession>A0ABP7CVU0</accession>
<organism evidence="3 4">
    <name type="scientific">Sphingomonas cynarae</name>
    <dbReference type="NCBI Taxonomy" id="930197"/>
    <lineage>
        <taxon>Bacteria</taxon>
        <taxon>Pseudomonadati</taxon>
        <taxon>Pseudomonadota</taxon>
        <taxon>Alphaproteobacteria</taxon>
        <taxon>Sphingomonadales</taxon>
        <taxon>Sphingomonadaceae</taxon>
        <taxon>Sphingomonas</taxon>
    </lineage>
</organism>
<evidence type="ECO:0000256" key="1">
    <source>
        <dbReference type="SAM" id="MobiDB-lite"/>
    </source>
</evidence>
<feature type="compositionally biased region" description="Gly residues" evidence="1">
    <location>
        <begin position="127"/>
        <end position="138"/>
    </location>
</feature>
<dbReference type="Proteomes" id="UP001500523">
    <property type="component" value="Unassembled WGS sequence"/>
</dbReference>
<feature type="compositionally biased region" description="Low complexity" evidence="1">
    <location>
        <begin position="197"/>
        <end position="215"/>
    </location>
</feature>